<organism evidence="1 2">
    <name type="scientific">Ramazzottius varieornatus</name>
    <name type="common">Water bear</name>
    <name type="synonym">Tardigrade</name>
    <dbReference type="NCBI Taxonomy" id="947166"/>
    <lineage>
        <taxon>Eukaryota</taxon>
        <taxon>Metazoa</taxon>
        <taxon>Ecdysozoa</taxon>
        <taxon>Tardigrada</taxon>
        <taxon>Eutardigrada</taxon>
        <taxon>Parachela</taxon>
        <taxon>Hypsibioidea</taxon>
        <taxon>Ramazzottiidae</taxon>
        <taxon>Ramazzottius</taxon>
    </lineage>
</organism>
<dbReference type="AlphaFoldDB" id="A0A1D1VI78"/>
<proteinExistence type="predicted"/>
<name>A0A1D1VI78_RAMVA</name>
<comment type="caution">
    <text evidence="1">The sequence shown here is derived from an EMBL/GenBank/DDBJ whole genome shotgun (WGS) entry which is preliminary data.</text>
</comment>
<reference evidence="1 2" key="1">
    <citation type="journal article" date="2016" name="Nat. Commun.">
        <title>Extremotolerant tardigrade genome and improved radiotolerance of human cultured cells by tardigrade-unique protein.</title>
        <authorList>
            <person name="Hashimoto T."/>
            <person name="Horikawa D.D."/>
            <person name="Saito Y."/>
            <person name="Kuwahara H."/>
            <person name="Kozuka-Hata H."/>
            <person name="Shin-I T."/>
            <person name="Minakuchi Y."/>
            <person name="Ohishi K."/>
            <person name="Motoyama A."/>
            <person name="Aizu T."/>
            <person name="Enomoto A."/>
            <person name="Kondo K."/>
            <person name="Tanaka S."/>
            <person name="Hara Y."/>
            <person name="Koshikawa S."/>
            <person name="Sagara H."/>
            <person name="Miura T."/>
            <person name="Yokobori S."/>
            <person name="Miyagawa K."/>
            <person name="Suzuki Y."/>
            <person name="Kubo T."/>
            <person name="Oyama M."/>
            <person name="Kohara Y."/>
            <person name="Fujiyama A."/>
            <person name="Arakawa K."/>
            <person name="Katayama T."/>
            <person name="Toyoda A."/>
            <person name="Kunieda T."/>
        </authorList>
    </citation>
    <scope>NUCLEOTIDE SEQUENCE [LARGE SCALE GENOMIC DNA]</scope>
    <source>
        <strain evidence="1 2">YOKOZUNA-1</strain>
    </source>
</reference>
<gene>
    <name evidence="1" type="primary">RvY_10734-1</name>
    <name evidence="1" type="synonym">RvY_10734.1</name>
    <name evidence="1" type="ORF">RvY_10734</name>
</gene>
<accession>A0A1D1VI78</accession>
<dbReference type="EMBL" id="BDGG01000005">
    <property type="protein sequence ID" value="GAU99782.1"/>
    <property type="molecule type" value="Genomic_DNA"/>
</dbReference>
<sequence length="111" mass="12417">MTAETQRLISILTQHKKGITVRVEKRPVQMQTGGTDGGLVALAITTEFLLEKDPSEARFHQASMRKHFEQCLEVERIERAFPPAPCHSPGKSDSPAFEFGVSEHVQFKSPK</sequence>
<keyword evidence="2" id="KW-1185">Reference proteome</keyword>
<dbReference type="Proteomes" id="UP000186922">
    <property type="component" value="Unassembled WGS sequence"/>
</dbReference>
<protein>
    <submittedName>
        <fullName evidence="1">Uncharacterized protein</fullName>
    </submittedName>
</protein>
<evidence type="ECO:0000313" key="1">
    <source>
        <dbReference type="EMBL" id="GAU99782.1"/>
    </source>
</evidence>
<evidence type="ECO:0000313" key="2">
    <source>
        <dbReference type="Proteomes" id="UP000186922"/>
    </source>
</evidence>